<protein>
    <submittedName>
        <fullName evidence="2">Peptidoglycan endopeptidase</fullName>
    </submittedName>
</protein>
<name>A0A8S5M1F4_9CAUD</name>
<evidence type="ECO:0000256" key="1">
    <source>
        <dbReference type="SAM" id="Phobius"/>
    </source>
</evidence>
<keyword evidence="1" id="KW-1133">Transmembrane helix</keyword>
<accession>A0A8S5M1F4</accession>
<dbReference type="EMBL" id="BK014793">
    <property type="protein sequence ID" value="DAD75984.1"/>
    <property type="molecule type" value="Genomic_DNA"/>
</dbReference>
<sequence>MNPGTVIDVSILVSVSSLLVAAATFFANRKKDIQQDSQGVLKANMKLDQICATTNETRSDIKAINSQIQALTERQIKTEAEIRTIWKRIDEIRDEIKEEIRKENEA</sequence>
<keyword evidence="1" id="KW-0812">Transmembrane</keyword>
<keyword evidence="1" id="KW-0472">Membrane</keyword>
<reference evidence="2" key="1">
    <citation type="journal article" date="2021" name="Proc. Natl. Acad. Sci. U.S.A.">
        <title>A Catalog of Tens of Thousands of Viruses from Human Metagenomes Reveals Hidden Associations with Chronic Diseases.</title>
        <authorList>
            <person name="Tisza M.J."/>
            <person name="Buck C.B."/>
        </authorList>
    </citation>
    <scope>NUCLEOTIDE SEQUENCE</scope>
    <source>
        <strain evidence="2">CtX926</strain>
    </source>
</reference>
<feature type="transmembrane region" description="Helical" evidence="1">
    <location>
        <begin position="6"/>
        <end position="27"/>
    </location>
</feature>
<proteinExistence type="predicted"/>
<organism evidence="2">
    <name type="scientific">Siphoviridae sp. ctX926</name>
    <dbReference type="NCBI Taxonomy" id="2826366"/>
    <lineage>
        <taxon>Viruses</taxon>
        <taxon>Duplodnaviria</taxon>
        <taxon>Heunggongvirae</taxon>
        <taxon>Uroviricota</taxon>
        <taxon>Caudoviricetes</taxon>
    </lineage>
</organism>
<evidence type="ECO:0000313" key="2">
    <source>
        <dbReference type="EMBL" id="DAD75984.1"/>
    </source>
</evidence>